<evidence type="ECO:0000256" key="6">
    <source>
        <dbReference type="ARBA" id="ARBA00023242"/>
    </source>
</evidence>
<dbReference type="Pfam" id="PF00172">
    <property type="entry name" value="Zn_clus"/>
    <property type="match status" value="1"/>
</dbReference>
<evidence type="ECO:0000256" key="7">
    <source>
        <dbReference type="SAM" id="MobiDB-lite"/>
    </source>
</evidence>
<keyword evidence="6" id="KW-0539">Nucleus</keyword>
<dbReference type="PANTHER" id="PTHR36206">
    <property type="entry name" value="ASPERCRYPTIN BIOSYNTHESIS CLUSTER-SPECIFIC TRANSCRIPTION REGULATOR ATNN-RELATED"/>
    <property type="match status" value="1"/>
</dbReference>
<dbReference type="Proteomes" id="UP000011086">
    <property type="component" value="Unassembled WGS sequence"/>
</dbReference>
<evidence type="ECO:0000256" key="2">
    <source>
        <dbReference type="ARBA" id="ARBA00022833"/>
    </source>
</evidence>
<dbReference type="PANTHER" id="PTHR36206:SF16">
    <property type="entry name" value="TRANSCRIPTION FACTOR DOMAIN-CONTAINING PROTEIN-RELATED"/>
    <property type="match status" value="1"/>
</dbReference>
<organism evidence="9">
    <name type="scientific">Pyricularia oryzae (strain Y34)</name>
    <name type="common">Rice blast fungus</name>
    <name type="synonym">Magnaporthe oryzae</name>
    <dbReference type="NCBI Taxonomy" id="1143189"/>
    <lineage>
        <taxon>Eukaryota</taxon>
        <taxon>Fungi</taxon>
        <taxon>Dikarya</taxon>
        <taxon>Ascomycota</taxon>
        <taxon>Pezizomycotina</taxon>
        <taxon>Sordariomycetes</taxon>
        <taxon>Sordariomycetidae</taxon>
        <taxon>Magnaporthales</taxon>
        <taxon>Pyriculariaceae</taxon>
        <taxon>Pyricularia</taxon>
    </lineage>
</organism>
<evidence type="ECO:0000256" key="5">
    <source>
        <dbReference type="ARBA" id="ARBA00023163"/>
    </source>
</evidence>
<dbReference type="InterPro" id="IPR021858">
    <property type="entry name" value="Fun_TF"/>
</dbReference>
<evidence type="ECO:0000256" key="3">
    <source>
        <dbReference type="ARBA" id="ARBA00023015"/>
    </source>
</evidence>
<dbReference type="GO" id="GO:0008270">
    <property type="term" value="F:zinc ion binding"/>
    <property type="evidence" value="ECO:0007669"/>
    <property type="project" value="InterPro"/>
</dbReference>
<accession>A0AA97NXI0</accession>
<feature type="compositionally biased region" description="Polar residues" evidence="7">
    <location>
        <begin position="68"/>
        <end position="86"/>
    </location>
</feature>
<dbReference type="GO" id="GO:0000981">
    <property type="term" value="F:DNA-binding transcription factor activity, RNA polymerase II-specific"/>
    <property type="evidence" value="ECO:0007669"/>
    <property type="project" value="InterPro"/>
</dbReference>
<dbReference type="InterPro" id="IPR052360">
    <property type="entry name" value="Transcr_Regulatory_Proteins"/>
</dbReference>
<keyword evidence="1" id="KW-0479">Metal-binding</keyword>
<dbReference type="SUPFAM" id="SSF57701">
    <property type="entry name" value="Zn2/Cys6 DNA-binding domain"/>
    <property type="match status" value="1"/>
</dbReference>
<name>A0AA97NXI0_PYRO3</name>
<dbReference type="InterPro" id="IPR036864">
    <property type="entry name" value="Zn2-C6_fun-type_DNA-bd_sf"/>
</dbReference>
<evidence type="ECO:0000313" key="9">
    <source>
        <dbReference type="EMBL" id="ELQ37992.1"/>
    </source>
</evidence>
<dbReference type="EMBL" id="JH793018">
    <property type="protein sequence ID" value="ELQ37992.1"/>
    <property type="molecule type" value="Genomic_DNA"/>
</dbReference>
<feature type="region of interest" description="Disordered" evidence="7">
    <location>
        <begin position="572"/>
        <end position="616"/>
    </location>
</feature>
<keyword evidence="2" id="KW-0862">Zinc</keyword>
<dbReference type="CDD" id="cd00067">
    <property type="entry name" value="GAL4"/>
    <property type="match status" value="1"/>
</dbReference>
<sequence length="885" mass="97922">MFLRPRCNGLKSLGPTVTVALAATPPGSSAGGEEGVKKPSVATPRSRQHEIQRQHDFTGLKHARLRPPQQSEMSVSTDPSKSNTAVPSGRKGSAKVRSGCITCKARKVKCDEGKPSCLRCLKSGRSCDGYLDPSVMASRRRSIKNRLADTGGPSSPLSTLLDGAMPEEKRSFHFFQHVTAPNLAGDLDANFWKVLVLQVCQTEPAVRHAVLAVSGLHEYLAYQRGYLTLQNAGRSTTEHMNSEPQHSFALHQYNKAIACLIGQMKDTTSRPLAPLLTCVLFVCLEFMHGKDKESLIHLEQGRQLLSKLDQRADSKDPEIDIVKRHLVPLYLRLSLTAFLLGGKPVPIPQSLKSLKEVPATFESVQEIRFSLYDFIDEVLRYSNRTRMARYDPVATPETLTELKQEKEGLLQRLRKLSVAFALYQASKPSQVSEVNAAVFHMYLHIMTIWVSTALSNTEACFDDHLSSFSAIIPHAAVILNHSDDRSAELSLISRNRLMQERLGEGDLPKRQNCMFTFETYVIPVLYYVATKCRHPLIRHSALDLLKQNPNRRENLWHAKKMAAIAEHVVRVEERSAAESEPGSPIGQHPLGSDPFRPFHPPMLLMHRDNGSQTSESVVGYGDTISPTDPFVPTQLLSTGLESSSPASDDYTCQSLSLNNNNAPRQQNIIHMQNRPTLPIDPSMIPALSVEVENSFSTEPSYMSQGEAALLAGLEGSSNGRHGVNPSAATDTFCFLAPAQQPPQQHLHSVPPSRTPSVISRGSHGQTEDWPYSHERYRSQQQRTISTSSGSDSSGSSPELQALLRFDSGLGHYSGYWQSHLQHGQPAASRARPFASLEAPFDIPEHMRVHDVIINPERDDGSWLTVFRKLHGPAAEWDVATELVVA</sequence>
<dbReference type="InterPro" id="IPR001138">
    <property type="entry name" value="Zn2Cys6_DnaBD"/>
</dbReference>
<keyword evidence="4" id="KW-0238">DNA-binding</keyword>
<dbReference type="SMART" id="SM00066">
    <property type="entry name" value="GAL4"/>
    <property type="match status" value="1"/>
</dbReference>
<dbReference type="Gene3D" id="4.10.240.10">
    <property type="entry name" value="Zn(2)-C6 fungal-type DNA-binding domain"/>
    <property type="match status" value="1"/>
</dbReference>
<keyword evidence="5" id="KW-0804">Transcription</keyword>
<protein>
    <submittedName>
        <fullName evidence="9">C6 zinc finger domain-containing protein</fullName>
    </submittedName>
</protein>
<dbReference type="PROSITE" id="PS50048">
    <property type="entry name" value="ZN2_CY6_FUNGAL_2"/>
    <property type="match status" value="1"/>
</dbReference>
<proteinExistence type="predicted"/>
<feature type="compositionally biased region" description="Low complexity" evidence="7">
    <location>
        <begin position="778"/>
        <end position="796"/>
    </location>
</feature>
<dbReference type="GO" id="GO:0003677">
    <property type="term" value="F:DNA binding"/>
    <property type="evidence" value="ECO:0007669"/>
    <property type="project" value="UniProtKB-KW"/>
</dbReference>
<feature type="compositionally biased region" description="Basic and acidic residues" evidence="7">
    <location>
        <begin position="47"/>
        <end position="59"/>
    </location>
</feature>
<gene>
    <name evidence="9" type="ORF">OOU_Y34scaffold00559g20</name>
</gene>
<evidence type="ECO:0000259" key="8">
    <source>
        <dbReference type="PROSITE" id="PS50048"/>
    </source>
</evidence>
<dbReference type="PROSITE" id="PS00463">
    <property type="entry name" value="ZN2_CY6_FUNGAL_1"/>
    <property type="match status" value="1"/>
</dbReference>
<keyword evidence="3" id="KW-0805">Transcription regulation</keyword>
<feature type="domain" description="Zn(2)-C6 fungal-type" evidence="8">
    <location>
        <begin position="99"/>
        <end position="127"/>
    </location>
</feature>
<evidence type="ECO:0000256" key="4">
    <source>
        <dbReference type="ARBA" id="ARBA00023125"/>
    </source>
</evidence>
<reference evidence="9" key="1">
    <citation type="journal article" date="2012" name="PLoS Genet.">
        <title>Comparative analysis of the genomes of two field isolates of the rice blast fungus Magnaporthe oryzae.</title>
        <authorList>
            <person name="Xue M."/>
            <person name="Yang J."/>
            <person name="Li Z."/>
            <person name="Hu S."/>
            <person name="Yao N."/>
            <person name="Dean R.A."/>
            <person name="Zhao W."/>
            <person name="Shen M."/>
            <person name="Zhang H."/>
            <person name="Li C."/>
            <person name="Liu L."/>
            <person name="Cao L."/>
            <person name="Xu X."/>
            <person name="Xing Y."/>
            <person name="Hsiang T."/>
            <person name="Zhang Z."/>
            <person name="Xu J.R."/>
            <person name="Peng Y.L."/>
        </authorList>
    </citation>
    <scope>NUCLEOTIDE SEQUENCE</scope>
    <source>
        <strain evidence="9">Y34</strain>
    </source>
</reference>
<feature type="region of interest" description="Disordered" evidence="7">
    <location>
        <begin position="740"/>
        <end position="798"/>
    </location>
</feature>
<dbReference type="Pfam" id="PF11951">
    <property type="entry name" value="Fungal_trans_2"/>
    <property type="match status" value="1"/>
</dbReference>
<feature type="compositionally biased region" description="Polar residues" evidence="7">
    <location>
        <begin position="754"/>
        <end position="764"/>
    </location>
</feature>
<evidence type="ECO:0000256" key="1">
    <source>
        <dbReference type="ARBA" id="ARBA00022723"/>
    </source>
</evidence>
<feature type="region of interest" description="Disordered" evidence="7">
    <location>
        <begin position="23"/>
        <end position="91"/>
    </location>
</feature>
<dbReference type="AlphaFoldDB" id="A0AA97NXI0"/>